<dbReference type="PROSITE" id="PS51063">
    <property type="entry name" value="HTH_CRP_2"/>
    <property type="match status" value="1"/>
</dbReference>
<dbReference type="SUPFAM" id="SSF46785">
    <property type="entry name" value="Winged helix' DNA-binding domain"/>
    <property type="match status" value="1"/>
</dbReference>
<name>A0A429V679_9SPHN</name>
<evidence type="ECO:0000313" key="3">
    <source>
        <dbReference type="Proteomes" id="UP000274661"/>
    </source>
</evidence>
<organism evidence="2 3">
    <name type="scientific">Sphingomonas ginkgonis</name>
    <dbReference type="NCBI Taxonomy" id="2315330"/>
    <lineage>
        <taxon>Bacteria</taxon>
        <taxon>Pseudomonadati</taxon>
        <taxon>Pseudomonadota</taxon>
        <taxon>Alphaproteobacteria</taxon>
        <taxon>Sphingomonadales</taxon>
        <taxon>Sphingomonadaceae</taxon>
        <taxon>Sphingomonas</taxon>
    </lineage>
</organism>
<proteinExistence type="predicted"/>
<dbReference type="Gene3D" id="2.60.120.10">
    <property type="entry name" value="Jelly Rolls"/>
    <property type="match status" value="1"/>
</dbReference>
<dbReference type="Pfam" id="PF13545">
    <property type="entry name" value="HTH_Crp_2"/>
    <property type="match status" value="1"/>
</dbReference>
<dbReference type="AlphaFoldDB" id="A0A429V679"/>
<dbReference type="GO" id="GO:0003677">
    <property type="term" value="F:DNA binding"/>
    <property type="evidence" value="ECO:0007669"/>
    <property type="project" value="InterPro"/>
</dbReference>
<dbReference type="RefSeq" id="WP_126717299.1">
    <property type="nucleotide sequence ID" value="NZ_RWJF01000001.1"/>
</dbReference>
<accession>A0A429V679</accession>
<dbReference type="InterPro" id="IPR036390">
    <property type="entry name" value="WH_DNA-bd_sf"/>
</dbReference>
<keyword evidence="3" id="KW-1185">Reference proteome</keyword>
<comment type="caution">
    <text evidence="2">The sequence shown here is derived from an EMBL/GenBank/DDBJ whole genome shotgun (WGS) entry which is preliminary data.</text>
</comment>
<evidence type="ECO:0000259" key="1">
    <source>
        <dbReference type="PROSITE" id="PS51063"/>
    </source>
</evidence>
<gene>
    <name evidence="2" type="ORF">HMF7854_00380</name>
</gene>
<sequence length="181" mass="20190">MGQDRWSYDVAVVAESSSVLRVDAARLLEAAERRPGIREMMLRFASSFTAQMGRTIVSNLIHCVEQRTARWILLYQDRVHSDEVVTITHEEMGFMLGVRRASITDALHALESDGAIRSLRGQIIIRDRARLEALAAETYGFAEAEYQRLIGPFDDRPCAVSSTNGRSCNGQAISIEKADSD</sequence>
<feature type="domain" description="HTH crp-type" evidence="1">
    <location>
        <begin position="62"/>
        <end position="129"/>
    </location>
</feature>
<dbReference type="Proteomes" id="UP000274661">
    <property type="component" value="Unassembled WGS sequence"/>
</dbReference>
<dbReference type="EMBL" id="RWJF01000001">
    <property type="protein sequence ID" value="RST29456.1"/>
    <property type="molecule type" value="Genomic_DNA"/>
</dbReference>
<dbReference type="OrthoDB" id="7506088at2"/>
<protein>
    <submittedName>
        <fullName evidence="2">Crp/Fnr family transcriptional regulator</fullName>
    </submittedName>
</protein>
<dbReference type="GO" id="GO:0006355">
    <property type="term" value="P:regulation of DNA-templated transcription"/>
    <property type="evidence" value="ECO:0007669"/>
    <property type="project" value="InterPro"/>
</dbReference>
<dbReference type="SMART" id="SM00419">
    <property type="entry name" value="HTH_CRP"/>
    <property type="match status" value="1"/>
</dbReference>
<reference evidence="2 3" key="1">
    <citation type="submission" date="2018-12" db="EMBL/GenBank/DDBJ databases">
        <title>Sphingomonas sp. HMF7854 Genome sequencing and assembly.</title>
        <authorList>
            <person name="Cha I."/>
            <person name="Kang H."/>
            <person name="Kim H."/>
            <person name="Kang J."/>
            <person name="Joh K."/>
        </authorList>
    </citation>
    <scope>NUCLEOTIDE SEQUENCE [LARGE SCALE GENOMIC DNA]</scope>
    <source>
        <strain evidence="2 3">HMF7854</strain>
    </source>
</reference>
<dbReference type="InterPro" id="IPR012318">
    <property type="entry name" value="HTH_CRP"/>
</dbReference>
<dbReference type="InterPro" id="IPR014710">
    <property type="entry name" value="RmlC-like_jellyroll"/>
</dbReference>
<evidence type="ECO:0000313" key="2">
    <source>
        <dbReference type="EMBL" id="RST29456.1"/>
    </source>
</evidence>